<dbReference type="InterPro" id="IPR000772">
    <property type="entry name" value="Ricin_B_lectin"/>
</dbReference>
<gene>
    <name evidence="2" type="ORF">PREVCOP_06455</name>
</gene>
<dbReference type="CDD" id="cd00161">
    <property type="entry name" value="beta-trefoil_Ricin-like"/>
    <property type="match status" value="1"/>
</dbReference>
<sequence>MLAIRPLLWKNDWPVAGDEFHAGTYEIESERRGYALEIAVDFVRMQRDIEPFWIKPTKPLKNIEPQTLKEVEAGWPKGEVKVRMNDYMFRPHQKWSIMPVGKGGYLGGPYYKICIEGTTRYLTATAQHDVIAKPEFTGEDAQLWSIEQLTDGTYRIMPKAVPGTEEKLALVSLGDCTPGLAPFDFNSDNSKWNFRQQ</sequence>
<keyword evidence="3" id="KW-1185">Reference proteome</keyword>
<dbReference type="SUPFAM" id="SSF50370">
    <property type="entry name" value="Ricin B-like lectins"/>
    <property type="match status" value="1"/>
</dbReference>
<organism evidence="2 3">
    <name type="scientific">Segatella copri DSM 18205</name>
    <dbReference type="NCBI Taxonomy" id="537011"/>
    <lineage>
        <taxon>Bacteria</taxon>
        <taxon>Pseudomonadati</taxon>
        <taxon>Bacteroidota</taxon>
        <taxon>Bacteroidia</taxon>
        <taxon>Bacteroidales</taxon>
        <taxon>Prevotellaceae</taxon>
        <taxon>Segatella</taxon>
    </lineage>
</organism>
<dbReference type="STRING" id="537011.PREVCOP_06455"/>
<dbReference type="Pfam" id="PF14200">
    <property type="entry name" value="RicinB_lectin_2"/>
    <property type="match status" value="1"/>
</dbReference>
<evidence type="ECO:0000313" key="3">
    <source>
        <dbReference type="Proteomes" id="UP000004477"/>
    </source>
</evidence>
<dbReference type="Gene3D" id="2.80.10.50">
    <property type="match status" value="1"/>
</dbReference>
<proteinExistence type="predicted"/>
<dbReference type="EMBL" id="ACBX02000047">
    <property type="protein sequence ID" value="EFB34048.1"/>
    <property type="molecule type" value="Genomic_DNA"/>
</dbReference>
<dbReference type="PaxDb" id="537011-PREVCOP_06455"/>
<comment type="caution">
    <text evidence="2">The sequence shown here is derived from an EMBL/GenBank/DDBJ whole genome shotgun (WGS) entry which is preliminary data.</text>
</comment>
<dbReference type="HOGENOM" id="CLU_1383031_0_0_10"/>
<name>D1PGU0_9BACT</name>
<reference evidence="2" key="1">
    <citation type="submission" date="2009-11" db="EMBL/GenBank/DDBJ databases">
        <authorList>
            <person name="Weinstock G."/>
            <person name="Sodergren E."/>
            <person name="Clifton S."/>
            <person name="Fulton L."/>
            <person name="Fulton B."/>
            <person name="Courtney L."/>
            <person name="Fronick C."/>
            <person name="Harrison M."/>
            <person name="Strong C."/>
            <person name="Farmer C."/>
            <person name="Delahaunty K."/>
            <person name="Markovic C."/>
            <person name="Hall O."/>
            <person name="Minx P."/>
            <person name="Tomlinson C."/>
            <person name="Mitreva M."/>
            <person name="Nelson J."/>
            <person name="Hou S."/>
            <person name="Wollam A."/>
            <person name="Pepin K.H."/>
            <person name="Johnson M."/>
            <person name="Bhonagiri V."/>
            <person name="Nash W.E."/>
            <person name="Warren W."/>
            <person name="Chinwalla A."/>
            <person name="Mardis E.R."/>
            <person name="Wilson R.K."/>
        </authorList>
    </citation>
    <scope>NUCLEOTIDE SEQUENCE [LARGE SCALE GENOMIC DNA]</scope>
    <source>
        <strain evidence="2">DSM 18205</strain>
    </source>
</reference>
<accession>D1PGU0</accession>
<dbReference type="AlphaFoldDB" id="D1PGU0"/>
<evidence type="ECO:0000259" key="1">
    <source>
        <dbReference type="Pfam" id="PF14200"/>
    </source>
</evidence>
<dbReference type="InterPro" id="IPR035992">
    <property type="entry name" value="Ricin_B-like_lectins"/>
</dbReference>
<dbReference type="Proteomes" id="UP000004477">
    <property type="component" value="Unassembled WGS sequence"/>
</dbReference>
<feature type="domain" description="Ricin B lectin" evidence="1">
    <location>
        <begin position="92"/>
        <end position="160"/>
    </location>
</feature>
<evidence type="ECO:0000313" key="2">
    <source>
        <dbReference type="EMBL" id="EFB34048.1"/>
    </source>
</evidence>
<protein>
    <recommendedName>
        <fullName evidence="1">Ricin B lectin domain-containing protein</fullName>
    </recommendedName>
</protein>